<proteinExistence type="predicted"/>
<feature type="non-terminal residue" evidence="1">
    <location>
        <position position="1"/>
    </location>
</feature>
<dbReference type="AlphaFoldDB" id="S4NZE9"/>
<dbReference type="InterPro" id="IPR036397">
    <property type="entry name" value="RNaseH_sf"/>
</dbReference>
<dbReference type="GO" id="GO:0003676">
    <property type="term" value="F:nucleic acid binding"/>
    <property type="evidence" value="ECO:0007669"/>
    <property type="project" value="InterPro"/>
</dbReference>
<protein>
    <submittedName>
        <fullName evidence="1">Retroelement polyprotein</fullName>
    </submittedName>
</protein>
<reference evidence="1" key="2">
    <citation type="submission" date="2013-05" db="EMBL/GenBank/DDBJ databases">
        <authorList>
            <person name="Carter J.-M."/>
            <person name="Baker S.C."/>
            <person name="Pink R."/>
            <person name="Carter D.R.F."/>
            <person name="Collins A."/>
            <person name="Tomlin J."/>
            <person name="Gibbs M."/>
            <person name="Breuker C.J."/>
        </authorList>
    </citation>
    <scope>NUCLEOTIDE SEQUENCE</scope>
    <source>
        <tissue evidence="1">Ovary</tissue>
    </source>
</reference>
<sequence length="74" mass="8244">QVERMMSVVKNGLTIIRNYETQDWKKGLEALQLAINCTKNKTTNVSPIKALTGRQCAVPPELVTLIDEEEGTVN</sequence>
<name>S4NZE9_9NEOP</name>
<dbReference type="EMBL" id="GAIX01009836">
    <property type="protein sequence ID" value="JAA82724.1"/>
    <property type="molecule type" value="Transcribed_RNA"/>
</dbReference>
<organism evidence="1">
    <name type="scientific">Pararge aegeria</name>
    <name type="common">speckled wood butterfly</name>
    <dbReference type="NCBI Taxonomy" id="116150"/>
    <lineage>
        <taxon>Eukaryota</taxon>
        <taxon>Metazoa</taxon>
        <taxon>Ecdysozoa</taxon>
        <taxon>Arthropoda</taxon>
        <taxon>Hexapoda</taxon>
        <taxon>Insecta</taxon>
        <taxon>Pterygota</taxon>
        <taxon>Neoptera</taxon>
        <taxon>Endopterygota</taxon>
        <taxon>Lepidoptera</taxon>
        <taxon>Glossata</taxon>
        <taxon>Ditrysia</taxon>
        <taxon>Papilionoidea</taxon>
        <taxon>Nymphalidae</taxon>
        <taxon>Satyrinae</taxon>
        <taxon>Satyrini</taxon>
        <taxon>Parargina</taxon>
        <taxon>Pararge</taxon>
    </lineage>
</organism>
<dbReference type="Gene3D" id="3.30.420.10">
    <property type="entry name" value="Ribonuclease H-like superfamily/Ribonuclease H"/>
    <property type="match status" value="1"/>
</dbReference>
<feature type="non-terminal residue" evidence="1">
    <location>
        <position position="74"/>
    </location>
</feature>
<evidence type="ECO:0000313" key="1">
    <source>
        <dbReference type="EMBL" id="JAA82724.1"/>
    </source>
</evidence>
<reference evidence="1" key="1">
    <citation type="journal article" date="2013" name="BMC Genomics">
        <title>Unscrambling butterfly oogenesis.</title>
        <authorList>
            <person name="Carter J.M."/>
            <person name="Baker S.C."/>
            <person name="Pink R."/>
            <person name="Carter D.R."/>
            <person name="Collins A."/>
            <person name="Tomlin J."/>
            <person name="Gibbs M."/>
            <person name="Breuker C.J."/>
        </authorList>
    </citation>
    <scope>NUCLEOTIDE SEQUENCE</scope>
    <source>
        <tissue evidence="1">Ovary</tissue>
    </source>
</reference>
<accession>S4NZE9</accession>